<dbReference type="GO" id="GO:0045892">
    <property type="term" value="P:negative regulation of DNA-templated transcription"/>
    <property type="evidence" value="ECO:0007669"/>
    <property type="project" value="TreeGrafter"/>
</dbReference>
<evidence type="ECO:0000313" key="6">
    <source>
        <dbReference type="Proteomes" id="UP000037660"/>
    </source>
</evidence>
<keyword evidence="3" id="KW-1133">Transmembrane helix</keyword>
<dbReference type="InterPro" id="IPR050707">
    <property type="entry name" value="HTH_MetabolicPath_Reg"/>
</dbReference>
<evidence type="ECO:0000256" key="2">
    <source>
        <dbReference type="ARBA" id="ARBA00023163"/>
    </source>
</evidence>
<sequence>MRAARPLRQIKDQPALQALRHDDPELAGTLAKGLMILQCFVENPHPLGNSQLAERLALPRSTVSRLCRTLQCLGFLDHDDRVDRYLIGPAAVPLGYPCMINVPTGAQTRAAMQALADRFLGAASISVVMGLDVVYLATAAHKRGTLKRPGPGAVRGVMENAMGRAWLATQDASRRGPFLEGYRSARPEQYERCIADVEESIEAYGRRGFAVNAGLGVLGAGVASRIRYGSRCLLFNCASSAAGLRTQDVHEKVGPAVVQLVEFAHKDASTG</sequence>
<dbReference type="InterPro" id="IPR036390">
    <property type="entry name" value="WH_DNA-bd_sf"/>
</dbReference>
<keyword evidence="2" id="KW-0804">Transcription</keyword>
<dbReference type="InterPro" id="IPR029016">
    <property type="entry name" value="GAF-like_dom_sf"/>
</dbReference>
<feature type="domain" description="HTH iclR-type" evidence="4">
    <location>
        <begin position="27"/>
        <end position="89"/>
    </location>
</feature>
<dbReference type="Pfam" id="PF09339">
    <property type="entry name" value="HTH_IclR"/>
    <property type="match status" value="1"/>
</dbReference>
<organism evidence="5 6">
    <name type="scientific">Piscinibacter sakaiensis</name>
    <name type="common">Ideonella sakaiensis</name>
    <dbReference type="NCBI Taxonomy" id="1547922"/>
    <lineage>
        <taxon>Bacteria</taxon>
        <taxon>Pseudomonadati</taxon>
        <taxon>Pseudomonadota</taxon>
        <taxon>Betaproteobacteria</taxon>
        <taxon>Burkholderiales</taxon>
        <taxon>Sphaerotilaceae</taxon>
        <taxon>Piscinibacter</taxon>
    </lineage>
</organism>
<evidence type="ECO:0000256" key="1">
    <source>
        <dbReference type="ARBA" id="ARBA00023015"/>
    </source>
</evidence>
<comment type="caution">
    <text evidence="5">The sequence shown here is derived from an EMBL/GenBank/DDBJ whole genome shotgun (WGS) entry which is preliminary data.</text>
</comment>
<proteinExistence type="predicted"/>
<reference evidence="6" key="1">
    <citation type="submission" date="2015-07" db="EMBL/GenBank/DDBJ databases">
        <title>Discovery of a poly(ethylene terephthalate assimilation.</title>
        <authorList>
            <person name="Yoshida S."/>
            <person name="Hiraga K."/>
            <person name="Takehana T."/>
            <person name="Taniguchi I."/>
            <person name="Yamaji H."/>
            <person name="Maeda Y."/>
            <person name="Toyohara K."/>
            <person name="Miyamoto K."/>
            <person name="Kimura Y."/>
            <person name="Oda K."/>
        </authorList>
    </citation>
    <scope>NUCLEOTIDE SEQUENCE [LARGE SCALE GENOMIC DNA]</scope>
    <source>
        <strain evidence="6">NBRC 110686 / TISTR 2288 / 201-F6</strain>
    </source>
</reference>
<dbReference type="PROSITE" id="PS51077">
    <property type="entry name" value="HTH_ICLR"/>
    <property type="match status" value="1"/>
</dbReference>
<dbReference type="OrthoDB" id="5401369at2"/>
<dbReference type="GO" id="GO:0003700">
    <property type="term" value="F:DNA-binding transcription factor activity"/>
    <property type="evidence" value="ECO:0007669"/>
    <property type="project" value="TreeGrafter"/>
</dbReference>
<dbReference type="SUPFAM" id="SSF46785">
    <property type="entry name" value="Winged helix' DNA-binding domain"/>
    <property type="match status" value="1"/>
</dbReference>
<keyword evidence="3" id="KW-0472">Membrane</keyword>
<name>A0A0K8NUQ7_PISS1</name>
<evidence type="ECO:0000259" key="4">
    <source>
        <dbReference type="PROSITE" id="PS51077"/>
    </source>
</evidence>
<evidence type="ECO:0000313" key="5">
    <source>
        <dbReference type="EMBL" id="GAP33660.1"/>
    </source>
</evidence>
<dbReference type="SUPFAM" id="SSF55781">
    <property type="entry name" value="GAF domain-like"/>
    <property type="match status" value="1"/>
</dbReference>
<dbReference type="InterPro" id="IPR036388">
    <property type="entry name" value="WH-like_DNA-bd_sf"/>
</dbReference>
<protein>
    <submittedName>
        <fullName evidence="5">Transcriptional regulator, IclR family</fullName>
    </submittedName>
</protein>
<reference evidence="5 6" key="2">
    <citation type="journal article" date="2016" name="Science">
        <title>A bacterium that degrades and assimilates poly(ethylene terephthalate).</title>
        <authorList>
            <person name="Yoshida S."/>
            <person name="Hiraga K."/>
            <person name="Takehana T."/>
            <person name="Taniguchi I."/>
            <person name="Yamaji H."/>
            <person name="Maeda Y."/>
            <person name="Toyohara K."/>
            <person name="Miyamoto K."/>
            <person name="Kimura Y."/>
            <person name="Oda K."/>
        </authorList>
    </citation>
    <scope>NUCLEOTIDE SEQUENCE [LARGE SCALE GENOMIC DNA]</scope>
    <source>
        <strain evidence="6">NBRC 110686 / TISTR 2288 / 201-F6</strain>
    </source>
</reference>
<keyword evidence="3" id="KW-0812">Transmembrane</keyword>
<evidence type="ECO:0000256" key="3">
    <source>
        <dbReference type="SAM" id="Phobius"/>
    </source>
</evidence>
<dbReference type="EMBL" id="BBYR01000001">
    <property type="protein sequence ID" value="GAP33660.1"/>
    <property type="molecule type" value="Genomic_DNA"/>
</dbReference>
<keyword evidence="1" id="KW-0805">Transcription regulation</keyword>
<gene>
    <name evidence="5" type="ORF">ISF6_0106</name>
</gene>
<keyword evidence="6" id="KW-1185">Reference proteome</keyword>
<accession>A0A0K8NUQ7</accession>
<dbReference type="GO" id="GO:0003677">
    <property type="term" value="F:DNA binding"/>
    <property type="evidence" value="ECO:0007669"/>
    <property type="project" value="InterPro"/>
</dbReference>
<feature type="transmembrane region" description="Helical" evidence="3">
    <location>
        <begin position="119"/>
        <end position="138"/>
    </location>
</feature>
<dbReference type="Gene3D" id="1.10.10.10">
    <property type="entry name" value="Winged helix-like DNA-binding domain superfamily/Winged helix DNA-binding domain"/>
    <property type="match status" value="1"/>
</dbReference>
<dbReference type="PANTHER" id="PTHR30136:SF33">
    <property type="entry name" value="TRANSCRIPTIONAL REGULATORY PROTEIN"/>
    <property type="match status" value="1"/>
</dbReference>
<dbReference type="Gene3D" id="3.30.450.40">
    <property type="match status" value="1"/>
</dbReference>
<dbReference type="STRING" id="1547922.ISF6_0106"/>
<dbReference type="InterPro" id="IPR005471">
    <property type="entry name" value="Tscrpt_reg_IclR_N"/>
</dbReference>
<dbReference type="AlphaFoldDB" id="A0A0K8NUQ7"/>
<dbReference type="RefSeq" id="WP_054017825.1">
    <property type="nucleotide sequence ID" value="NZ_BBYR01000001.1"/>
</dbReference>
<dbReference type="PANTHER" id="PTHR30136">
    <property type="entry name" value="HELIX-TURN-HELIX TRANSCRIPTIONAL REGULATOR, ICLR FAMILY"/>
    <property type="match status" value="1"/>
</dbReference>
<dbReference type="Proteomes" id="UP000037660">
    <property type="component" value="Unassembled WGS sequence"/>
</dbReference>
<dbReference type="SMART" id="SM00346">
    <property type="entry name" value="HTH_ICLR"/>
    <property type="match status" value="1"/>
</dbReference>